<evidence type="ECO:0000313" key="3">
    <source>
        <dbReference type="Proteomes" id="UP001378956"/>
    </source>
</evidence>
<feature type="transmembrane region" description="Helical" evidence="1">
    <location>
        <begin position="82"/>
        <end position="99"/>
    </location>
</feature>
<evidence type="ECO:0008006" key="4">
    <source>
        <dbReference type="Google" id="ProtNLM"/>
    </source>
</evidence>
<gene>
    <name evidence="2" type="ORF">WAE58_21700</name>
</gene>
<comment type="caution">
    <text evidence="2">The sequence shown here is derived from an EMBL/GenBank/DDBJ whole genome shotgun (WGS) entry which is preliminary data.</text>
</comment>
<name>A0ABU8NS36_9SPHI</name>
<evidence type="ECO:0000256" key="1">
    <source>
        <dbReference type="SAM" id="Phobius"/>
    </source>
</evidence>
<feature type="transmembrane region" description="Helical" evidence="1">
    <location>
        <begin position="119"/>
        <end position="144"/>
    </location>
</feature>
<evidence type="ECO:0000313" key="2">
    <source>
        <dbReference type="EMBL" id="MEJ2905075.1"/>
    </source>
</evidence>
<organism evidence="2 3">
    <name type="scientific">Pedobacter panaciterrae</name>
    <dbReference type="NCBI Taxonomy" id="363849"/>
    <lineage>
        <taxon>Bacteria</taxon>
        <taxon>Pseudomonadati</taxon>
        <taxon>Bacteroidota</taxon>
        <taxon>Sphingobacteriia</taxon>
        <taxon>Sphingobacteriales</taxon>
        <taxon>Sphingobacteriaceae</taxon>
        <taxon>Pedobacter</taxon>
    </lineage>
</organism>
<accession>A0ABU8NS36</accession>
<reference evidence="2 3" key="1">
    <citation type="submission" date="2024-03" db="EMBL/GenBank/DDBJ databases">
        <title>Sequence of Lycoming College Course Isolates.</title>
        <authorList>
            <person name="Plotts O."/>
            <person name="Newman J."/>
        </authorList>
    </citation>
    <scope>NUCLEOTIDE SEQUENCE [LARGE SCALE GENOMIC DNA]</scope>
    <source>
        <strain evidence="2 3">CJB-3</strain>
    </source>
</reference>
<dbReference type="RefSeq" id="WP_337717575.1">
    <property type="nucleotide sequence ID" value="NZ_JBBEUB010000009.1"/>
</dbReference>
<feature type="transmembrane region" description="Helical" evidence="1">
    <location>
        <begin position="12"/>
        <end position="33"/>
    </location>
</feature>
<keyword evidence="1" id="KW-0472">Membrane</keyword>
<protein>
    <recommendedName>
        <fullName evidence="4">DUF4199 domain-containing protein</fullName>
    </recommendedName>
</protein>
<keyword evidence="1" id="KW-0812">Transmembrane</keyword>
<keyword evidence="3" id="KW-1185">Reference proteome</keyword>
<dbReference type="EMBL" id="JBBEUB010000009">
    <property type="protein sequence ID" value="MEJ2905075.1"/>
    <property type="molecule type" value="Genomic_DNA"/>
</dbReference>
<keyword evidence="1" id="KW-1133">Transmembrane helix</keyword>
<dbReference type="Proteomes" id="UP001378956">
    <property type="component" value="Unassembled WGS sequence"/>
</dbReference>
<proteinExistence type="predicted"/>
<feature type="transmembrane region" description="Helical" evidence="1">
    <location>
        <begin position="39"/>
        <end position="61"/>
    </location>
</feature>
<sequence>MAKISIKIKPIIILALLNISLWLCFGGVLMFVLSSKSDTIALTNVGFAMFIGLSSVLFNWARALDAKHYKEEIDEINHYSSLGILGSIFFIMSSSLKYFSDPDKLSSKSIDFEFNISSIMYHIVANIFLVVAMVLALFVILAVFENFYNISMKKWKLHNSEMKTPEKKTQV</sequence>